<organism evidence="1 2">
    <name type="scientific">Hwangdonia lutea</name>
    <dbReference type="NCBI Taxonomy" id="3075823"/>
    <lineage>
        <taxon>Bacteria</taxon>
        <taxon>Pseudomonadati</taxon>
        <taxon>Bacteroidota</taxon>
        <taxon>Flavobacteriia</taxon>
        <taxon>Flavobacteriales</taxon>
        <taxon>Flavobacteriaceae</taxon>
        <taxon>Hwangdonia</taxon>
    </lineage>
</organism>
<proteinExistence type="predicted"/>
<keyword evidence="2" id="KW-1185">Reference proteome</keyword>
<name>A0AA97ENQ9_9FLAO</name>
<evidence type="ECO:0000313" key="2">
    <source>
        <dbReference type="Proteomes" id="UP001302486"/>
    </source>
</evidence>
<dbReference type="EMBL" id="CP136521">
    <property type="protein sequence ID" value="WOD43805.1"/>
    <property type="molecule type" value="Genomic_DNA"/>
</dbReference>
<dbReference type="Proteomes" id="UP001302486">
    <property type="component" value="Chromosome"/>
</dbReference>
<dbReference type="KEGG" id="hws:RNZ46_00730"/>
<protein>
    <submittedName>
        <fullName evidence="1">Uncharacterized protein</fullName>
    </submittedName>
</protein>
<dbReference type="RefSeq" id="WP_316983483.1">
    <property type="nucleotide sequence ID" value="NZ_CP136521.1"/>
</dbReference>
<accession>A0AA97ENQ9</accession>
<dbReference type="AlphaFoldDB" id="A0AA97ENQ9"/>
<evidence type="ECO:0000313" key="1">
    <source>
        <dbReference type="EMBL" id="WOD43805.1"/>
    </source>
</evidence>
<sequence length="49" mass="5768">MPKQTKITENDHKEQPIFLSIDHLKNGHYKLNITLKNKVIKSIKLNKNI</sequence>
<reference evidence="2" key="1">
    <citation type="submission" date="2024-06" db="EMBL/GenBank/DDBJ databases">
        <title>Hwangdonia haimaensis gen. nov., sp. nov., a member of the family Flavobacteriaceae isolated from the haima cold seep.</title>
        <authorList>
            <person name="Li J."/>
        </authorList>
    </citation>
    <scope>NUCLEOTIDE SEQUENCE [LARGE SCALE GENOMIC DNA]</scope>
    <source>
        <strain evidence="2">SCSIO 19198</strain>
    </source>
</reference>
<gene>
    <name evidence="1" type="ORF">RNZ46_00730</name>
</gene>